<evidence type="ECO:0000313" key="3">
    <source>
        <dbReference type="Proteomes" id="UP000676565"/>
    </source>
</evidence>
<name>A0ABS5BTI3_9BACT</name>
<gene>
    <name evidence="2" type="ORF">J8F10_16980</name>
</gene>
<dbReference type="SUPFAM" id="SSF52980">
    <property type="entry name" value="Restriction endonuclease-like"/>
    <property type="match status" value="1"/>
</dbReference>
<reference evidence="2 3" key="1">
    <citation type="submission" date="2021-04" db="EMBL/GenBank/DDBJ databases">
        <authorList>
            <person name="Ivanova A."/>
        </authorList>
    </citation>
    <scope>NUCLEOTIDE SEQUENCE [LARGE SCALE GENOMIC DNA]</scope>
    <source>
        <strain evidence="2 3">G18</strain>
    </source>
</reference>
<dbReference type="PANTHER" id="PTHR34107">
    <property type="entry name" value="SLL0198 PROTEIN-RELATED"/>
    <property type="match status" value="1"/>
</dbReference>
<dbReference type="Pfam" id="PF05685">
    <property type="entry name" value="Uma2"/>
    <property type="match status" value="1"/>
</dbReference>
<accession>A0ABS5BTI3</accession>
<organism evidence="2 3">
    <name type="scientific">Gemmata palustris</name>
    <dbReference type="NCBI Taxonomy" id="2822762"/>
    <lineage>
        <taxon>Bacteria</taxon>
        <taxon>Pseudomonadati</taxon>
        <taxon>Planctomycetota</taxon>
        <taxon>Planctomycetia</taxon>
        <taxon>Gemmatales</taxon>
        <taxon>Gemmataceae</taxon>
        <taxon>Gemmata</taxon>
    </lineage>
</organism>
<feature type="domain" description="Putative restriction endonuclease" evidence="1">
    <location>
        <begin position="20"/>
        <end position="185"/>
    </location>
</feature>
<dbReference type="InterPro" id="IPR011335">
    <property type="entry name" value="Restrct_endonuc-II-like"/>
</dbReference>
<dbReference type="InterPro" id="IPR008538">
    <property type="entry name" value="Uma2"/>
</dbReference>
<dbReference type="RefSeq" id="WP_210655583.1">
    <property type="nucleotide sequence ID" value="NZ_JAGKQQ010000001.1"/>
</dbReference>
<evidence type="ECO:0000259" key="1">
    <source>
        <dbReference type="Pfam" id="PF05685"/>
    </source>
</evidence>
<keyword evidence="2" id="KW-0378">Hydrolase</keyword>
<dbReference type="Proteomes" id="UP000676565">
    <property type="component" value="Unassembled WGS sequence"/>
</dbReference>
<comment type="caution">
    <text evidence="2">The sequence shown here is derived from an EMBL/GenBank/DDBJ whole genome shotgun (WGS) entry which is preliminary data.</text>
</comment>
<dbReference type="Gene3D" id="3.90.1570.10">
    <property type="entry name" value="tt1808, chain A"/>
    <property type="match status" value="1"/>
</dbReference>
<dbReference type="CDD" id="cd06260">
    <property type="entry name" value="DUF820-like"/>
    <property type="match status" value="1"/>
</dbReference>
<dbReference type="PANTHER" id="PTHR34107:SF1">
    <property type="entry name" value="SLL0198 PROTEIN"/>
    <property type="match status" value="1"/>
</dbReference>
<keyword evidence="2" id="KW-0540">Nuclease</keyword>
<dbReference type="EMBL" id="JAGKQQ010000001">
    <property type="protein sequence ID" value="MBP3956966.1"/>
    <property type="molecule type" value="Genomic_DNA"/>
</dbReference>
<keyword evidence="2" id="KW-0255">Endonuclease</keyword>
<dbReference type="GO" id="GO:0004519">
    <property type="term" value="F:endonuclease activity"/>
    <property type="evidence" value="ECO:0007669"/>
    <property type="project" value="UniProtKB-KW"/>
</dbReference>
<sequence>MSTATPGAVTKLTTADEFWEFVHRPEHESRSFHLIRGTVVEDARPERPHGVVVARLGSFLEEYARHVRFGYVVTASGVILARNPATVLGPDVAYFTDANKFEDMHPKWGEVPPVLAVEISSPNDRPGRMNAKIQEYLTNGVKVVWQIDYEERNVTVYRPNKTMEVVRESDELTGGDDLPGLVIKVADIFKLPGDRHPPPPTSPPPAT</sequence>
<protein>
    <submittedName>
        <fullName evidence="2">Uma2 family endonuclease</fullName>
    </submittedName>
</protein>
<keyword evidence="3" id="KW-1185">Reference proteome</keyword>
<evidence type="ECO:0000313" key="2">
    <source>
        <dbReference type="EMBL" id="MBP3956966.1"/>
    </source>
</evidence>
<dbReference type="InterPro" id="IPR012296">
    <property type="entry name" value="Nuclease_put_TT1808"/>
</dbReference>
<proteinExistence type="predicted"/>